<dbReference type="InterPro" id="IPR050426">
    <property type="entry name" value="Glycosyltransferase_28"/>
</dbReference>
<dbReference type="PANTHER" id="PTHR48050">
    <property type="entry name" value="STEROL 3-BETA-GLUCOSYLTRANSFERASE"/>
    <property type="match status" value="1"/>
</dbReference>
<dbReference type="EMBL" id="BAABJM010000004">
    <property type="protein sequence ID" value="GAA5060959.1"/>
    <property type="molecule type" value="Genomic_DNA"/>
</dbReference>
<dbReference type="RefSeq" id="WP_345497370.1">
    <property type="nucleotide sequence ID" value="NZ_BAABJM010000004.1"/>
</dbReference>
<dbReference type="InterPro" id="IPR029044">
    <property type="entry name" value="Nucleotide-diphossugar_trans"/>
</dbReference>
<proteinExistence type="predicted"/>
<evidence type="ECO:0000313" key="4">
    <source>
        <dbReference type="EMBL" id="GAA5060959.1"/>
    </source>
</evidence>
<sequence length="717" mass="77705">MKFVLAFTGSRGDVQPALALGVALGTRGHDVQLAAPPNLVEFGRRAGLSTHPYGTDTKELLDSDLVTDRLKSANPLTKLRAISELTLRGGRQMQAELMELTADADAIIGGSVGQERALNVAQAREIGYIPVHYCPVRRNGVVSMLPGDRLPNTVRRASWTGLEHVLWQATRTAEQTLAADLGLDRPTTPAATRIARRGAIEIQAYDPALFPGLAGEWGAQRPLVGFFDLDRTTRGRVDGTDTETAAWLDAGPPPIYLGFGSMTVAEPARLAKVFAEVTAALGYRLLVAAGWSEFMAGQDSDRVRVVRTLDHATVLPRCAAAIHHGGAGSTAAGLRAGIPTLVCWLGADQPMWGARLRALGVGTALRQADLDRRSLQSALTDILRPECQRTAWRLSADLIAPDVAVRSAAVLAEDAASTHRPLRRPAAARSPMNAKTLSVVIPAYNEEQVIGDCLARLTAQLDHIAEIIVVDNNSTDRTADAVRGFGQHHPSITLIDEARQGLVYARNTGMNAATSDLIARIDADTLVGPDWARTIVDFFERDTEEYWAAACGRGEAYGLPYGDRLGKLKQRMRERKRAEVRAVPVLYGSNMIVRTQVWAAIRDRVGMRRDIFEDVDCGLCVTETGGRNAFLPEITVGVAARRMETGMPGFVRYMSCLPRTLLLHRRYALAAAAALLYVPSVSTLHAARLALLRSYDTETGTFAARNILRPTTDRVAP</sequence>
<feature type="domain" description="Glycosyltransferase family 28 N-terminal" evidence="2">
    <location>
        <begin position="3"/>
        <end position="80"/>
    </location>
</feature>
<dbReference type="PANTHER" id="PTHR48050:SF13">
    <property type="entry name" value="STEROL 3-BETA-GLUCOSYLTRANSFERASE UGT80A2"/>
    <property type="match status" value="1"/>
</dbReference>
<organism evidence="4 5">
    <name type="scientific">Nocardia callitridis</name>
    <dbReference type="NCBI Taxonomy" id="648753"/>
    <lineage>
        <taxon>Bacteria</taxon>
        <taxon>Bacillati</taxon>
        <taxon>Actinomycetota</taxon>
        <taxon>Actinomycetes</taxon>
        <taxon>Mycobacteriales</taxon>
        <taxon>Nocardiaceae</taxon>
        <taxon>Nocardia</taxon>
    </lineage>
</organism>
<dbReference type="Pfam" id="PF03033">
    <property type="entry name" value="Glyco_transf_28"/>
    <property type="match status" value="1"/>
</dbReference>
<dbReference type="InterPro" id="IPR002213">
    <property type="entry name" value="UDP_glucos_trans"/>
</dbReference>
<accession>A0ABP9KKS6</accession>
<reference evidence="5" key="1">
    <citation type="journal article" date="2019" name="Int. J. Syst. Evol. Microbiol.">
        <title>The Global Catalogue of Microorganisms (GCM) 10K type strain sequencing project: providing services to taxonomists for standard genome sequencing and annotation.</title>
        <authorList>
            <consortium name="The Broad Institute Genomics Platform"/>
            <consortium name="The Broad Institute Genome Sequencing Center for Infectious Disease"/>
            <person name="Wu L."/>
            <person name="Ma J."/>
        </authorList>
    </citation>
    <scope>NUCLEOTIDE SEQUENCE [LARGE SCALE GENOMIC DNA]</scope>
    <source>
        <strain evidence="5">JCM 18298</strain>
    </source>
</reference>
<keyword evidence="5" id="KW-1185">Reference proteome</keyword>
<dbReference type="Gene3D" id="3.90.550.10">
    <property type="entry name" value="Spore Coat Polysaccharide Biosynthesis Protein SpsA, Chain A"/>
    <property type="match status" value="1"/>
</dbReference>
<evidence type="ECO:0008006" key="6">
    <source>
        <dbReference type="Google" id="ProtNLM"/>
    </source>
</evidence>
<protein>
    <recommendedName>
        <fullName evidence="6">Glycosyltransferase</fullName>
    </recommendedName>
</protein>
<name>A0ABP9KKS6_9NOCA</name>
<dbReference type="InterPro" id="IPR001173">
    <property type="entry name" value="Glyco_trans_2-like"/>
</dbReference>
<dbReference type="SUPFAM" id="SSF53756">
    <property type="entry name" value="UDP-Glycosyltransferase/glycogen phosphorylase"/>
    <property type="match status" value="1"/>
</dbReference>
<evidence type="ECO:0000259" key="1">
    <source>
        <dbReference type="Pfam" id="PF00535"/>
    </source>
</evidence>
<evidence type="ECO:0000259" key="3">
    <source>
        <dbReference type="Pfam" id="PF06722"/>
    </source>
</evidence>
<gene>
    <name evidence="4" type="ORF">GCM10023318_43000</name>
</gene>
<dbReference type="Proteomes" id="UP001500603">
    <property type="component" value="Unassembled WGS sequence"/>
</dbReference>
<dbReference type="InterPro" id="IPR010610">
    <property type="entry name" value="EryCIII-like_C"/>
</dbReference>
<dbReference type="Pfam" id="PF00535">
    <property type="entry name" value="Glycos_transf_2"/>
    <property type="match status" value="1"/>
</dbReference>
<dbReference type="SUPFAM" id="SSF53448">
    <property type="entry name" value="Nucleotide-diphospho-sugar transferases"/>
    <property type="match status" value="1"/>
</dbReference>
<dbReference type="InterPro" id="IPR004276">
    <property type="entry name" value="GlycoTrans_28_N"/>
</dbReference>
<comment type="caution">
    <text evidence="4">The sequence shown here is derived from an EMBL/GenBank/DDBJ whole genome shotgun (WGS) entry which is preliminary data.</text>
</comment>
<dbReference type="Pfam" id="PF06722">
    <property type="entry name" value="EryCIII-like_C"/>
    <property type="match status" value="1"/>
</dbReference>
<feature type="domain" description="Glycosyltransferase 2-like" evidence="1">
    <location>
        <begin position="438"/>
        <end position="596"/>
    </location>
</feature>
<evidence type="ECO:0000313" key="5">
    <source>
        <dbReference type="Proteomes" id="UP001500603"/>
    </source>
</evidence>
<evidence type="ECO:0000259" key="2">
    <source>
        <dbReference type="Pfam" id="PF03033"/>
    </source>
</evidence>
<dbReference type="CDD" id="cd03784">
    <property type="entry name" value="GT1_Gtf-like"/>
    <property type="match status" value="1"/>
</dbReference>
<feature type="domain" description="Erythromycin biosynthesis protein CIII-like C-terminal" evidence="3">
    <location>
        <begin position="301"/>
        <end position="397"/>
    </location>
</feature>
<dbReference type="CDD" id="cd00761">
    <property type="entry name" value="Glyco_tranf_GTA_type"/>
    <property type="match status" value="1"/>
</dbReference>
<dbReference type="Gene3D" id="3.40.50.2000">
    <property type="entry name" value="Glycogen Phosphorylase B"/>
    <property type="match status" value="2"/>
</dbReference>